<name>A0A4Z0WGZ7_9GAMM</name>
<keyword evidence="4 7" id="KW-1133">Transmembrane helix</keyword>
<keyword evidence="11" id="KW-1185">Reference proteome</keyword>
<dbReference type="InterPro" id="IPR016476">
    <property type="entry name" value="SH3_dom_pro"/>
</dbReference>
<comment type="caution">
    <text evidence="10">The sequence shown here is derived from an EMBL/GenBank/DDBJ whole genome shotgun (WGS) entry which is preliminary data.</text>
</comment>
<evidence type="ECO:0000256" key="6">
    <source>
        <dbReference type="SAM" id="Coils"/>
    </source>
</evidence>
<evidence type="ECO:0000256" key="8">
    <source>
        <dbReference type="SAM" id="SignalP"/>
    </source>
</evidence>
<dbReference type="NCBIfam" id="TIGR04211">
    <property type="entry name" value="SH3_and_anchor"/>
    <property type="match status" value="1"/>
</dbReference>
<dbReference type="EMBL" id="SRMF01000001">
    <property type="protein sequence ID" value="TGG95818.1"/>
    <property type="molecule type" value="Genomic_DNA"/>
</dbReference>
<evidence type="ECO:0000256" key="7">
    <source>
        <dbReference type="SAM" id="Phobius"/>
    </source>
</evidence>
<feature type="signal peptide" evidence="8">
    <location>
        <begin position="1"/>
        <end position="28"/>
    </location>
</feature>
<dbReference type="GO" id="GO:0016020">
    <property type="term" value="C:membrane"/>
    <property type="evidence" value="ECO:0007669"/>
    <property type="project" value="UniProtKB-SubCell"/>
</dbReference>
<keyword evidence="3 8" id="KW-0732">Signal</keyword>
<dbReference type="Gene3D" id="6.10.250.3110">
    <property type="match status" value="1"/>
</dbReference>
<dbReference type="SMART" id="SM00287">
    <property type="entry name" value="SH3b"/>
    <property type="match status" value="1"/>
</dbReference>
<feature type="domain" description="SH3b" evidence="9">
    <location>
        <begin position="32"/>
        <end position="97"/>
    </location>
</feature>
<sequence length="233" mass="26152">MMTKKHSALCLLLSLLVAGALLPAAATAQTTDDTRYISDILLVPLRTGPSLEYRIVNAGLRSGTEVVLLENDPDTQWSRIRVGQQEGWLPTRHLATEPVARDQLESMEAEVAALREENERLQQQYNNMLDETMTADEIYSSIEAERDQAQAELERVREISGNAIMLDERNEELLARNRVLENENEQLRSINESLEGDTQQWRMIIGGGLVVLGLLLGLLLPAVFRRRGSDGWS</sequence>
<evidence type="ECO:0000256" key="4">
    <source>
        <dbReference type="ARBA" id="ARBA00022989"/>
    </source>
</evidence>
<gene>
    <name evidence="10" type="ORF">E4656_05270</name>
</gene>
<proteinExistence type="predicted"/>
<evidence type="ECO:0000259" key="9">
    <source>
        <dbReference type="SMART" id="SM00287"/>
    </source>
</evidence>
<dbReference type="InterPro" id="IPR003646">
    <property type="entry name" value="SH3-like_bac-type"/>
</dbReference>
<dbReference type="Gene3D" id="2.30.30.40">
    <property type="entry name" value="SH3 Domains"/>
    <property type="match status" value="1"/>
</dbReference>
<protein>
    <submittedName>
        <fullName evidence="10">TIGR04211 family SH3 domain-containing protein</fullName>
    </submittedName>
</protein>
<keyword evidence="5 7" id="KW-0472">Membrane</keyword>
<feature type="chain" id="PRO_5021327912" evidence="8">
    <location>
        <begin position="29"/>
        <end position="233"/>
    </location>
</feature>
<feature type="transmembrane region" description="Helical" evidence="7">
    <location>
        <begin position="201"/>
        <end position="224"/>
    </location>
</feature>
<evidence type="ECO:0000313" key="10">
    <source>
        <dbReference type="EMBL" id="TGG95818.1"/>
    </source>
</evidence>
<accession>A0A4Z0WGZ7</accession>
<dbReference type="Proteomes" id="UP000297475">
    <property type="component" value="Unassembled WGS sequence"/>
</dbReference>
<evidence type="ECO:0000256" key="2">
    <source>
        <dbReference type="ARBA" id="ARBA00022692"/>
    </source>
</evidence>
<keyword evidence="2 7" id="KW-0812">Transmembrane</keyword>
<evidence type="ECO:0000313" key="11">
    <source>
        <dbReference type="Proteomes" id="UP000297475"/>
    </source>
</evidence>
<dbReference type="AlphaFoldDB" id="A0A4Z0WGZ7"/>
<organism evidence="10 11">
    <name type="scientific">Natronospirillum operosum</name>
    <dbReference type="NCBI Taxonomy" id="2759953"/>
    <lineage>
        <taxon>Bacteria</taxon>
        <taxon>Pseudomonadati</taxon>
        <taxon>Pseudomonadota</taxon>
        <taxon>Gammaproteobacteria</taxon>
        <taxon>Oceanospirillales</taxon>
        <taxon>Natronospirillaceae</taxon>
        <taxon>Natronospirillum</taxon>
    </lineage>
</organism>
<dbReference type="RefSeq" id="WP_135481790.1">
    <property type="nucleotide sequence ID" value="NZ_SRMF01000001.1"/>
</dbReference>
<evidence type="ECO:0000256" key="1">
    <source>
        <dbReference type="ARBA" id="ARBA00004167"/>
    </source>
</evidence>
<dbReference type="OrthoDB" id="9790951at2"/>
<comment type="subcellular location">
    <subcellularLocation>
        <location evidence="1">Membrane</location>
        <topology evidence="1">Single-pass membrane protein</topology>
    </subcellularLocation>
</comment>
<reference evidence="10 11" key="1">
    <citation type="submission" date="2019-04" db="EMBL/GenBank/DDBJ databases">
        <title>Natronospirillum operosus gen. nov., sp. nov., a haloalkaliphilic satellite isolated from decaying biomass of laboratory culture of cyanobacterium Geitlerinema sp. and proposal of Natronospirillaceae fam. nov. and Saccharospirillaceae fam. nov.</title>
        <authorList>
            <person name="Kevbrin V."/>
            <person name="Boltyanskaya Y."/>
            <person name="Koziaeva V."/>
            <person name="Grouzdev D.S."/>
            <person name="Park M."/>
            <person name="Cho J."/>
        </authorList>
    </citation>
    <scope>NUCLEOTIDE SEQUENCE [LARGE SCALE GENOMIC DNA]</scope>
    <source>
        <strain evidence="10 11">G-116</strain>
    </source>
</reference>
<evidence type="ECO:0000256" key="3">
    <source>
        <dbReference type="ARBA" id="ARBA00022729"/>
    </source>
</evidence>
<keyword evidence="6" id="KW-0175">Coiled coil</keyword>
<feature type="coiled-coil region" evidence="6">
    <location>
        <begin position="97"/>
        <end position="200"/>
    </location>
</feature>
<evidence type="ECO:0000256" key="5">
    <source>
        <dbReference type="ARBA" id="ARBA00023136"/>
    </source>
</evidence>